<dbReference type="AlphaFoldDB" id="A0A645E7V6"/>
<accession>A0A645E7V6</accession>
<keyword evidence="7" id="KW-0406">Ion transport</keyword>
<dbReference type="GO" id="GO:0005886">
    <property type="term" value="C:plasma membrane"/>
    <property type="evidence" value="ECO:0007669"/>
    <property type="project" value="UniProtKB-SubCell"/>
</dbReference>
<name>A0A645E7V6_9ZZZZ</name>
<evidence type="ECO:0000313" key="10">
    <source>
        <dbReference type="EMBL" id="MPM97850.1"/>
    </source>
</evidence>
<dbReference type="GO" id="GO:0008324">
    <property type="term" value="F:monoatomic cation transmembrane transporter activity"/>
    <property type="evidence" value="ECO:0007669"/>
    <property type="project" value="InterPro"/>
</dbReference>
<keyword evidence="3" id="KW-0813">Transport</keyword>
<reference evidence="10" key="1">
    <citation type="submission" date="2019-08" db="EMBL/GenBank/DDBJ databases">
        <authorList>
            <person name="Kucharzyk K."/>
            <person name="Murdoch R.W."/>
            <person name="Higgins S."/>
            <person name="Loffler F."/>
        </authorList>
    </citation>
    <scope>NUCLEOTIDE SEQUENCE</scope>
</reference>
<comment type="subcellular location">
    <subcellularLocation>
        <location evidence="1">Cell membrane</location>
        <topology evidence="1">Multi-pass membrane protein</topology>
    </subcellularLocation>
</comment>
<evidence type="ECO:0000256" key="9">
    <source>
        <dbReference type="SAM" id="Phobius"/>
    </source>
</evidence>
<comment type="similarity">
    <text evidence="2">Belongs to the TrkH potassium transport family.</text>
</comment>
<dbReference type="PANTHER" id="PTHR32024">
    <property type="entry name" value="TRK SYSTEM POTASSIUM UPTAKE PROTEIN TRKG-RELATED"/>
    <property type="match status" value="1"/>
</dbReference>
<evidence type="ECO:0000256" key="1">
    <source>
        <dbReference type="ARBA" id="ARBA00004651"/>
    </source>
</evidence>
<keyword evidence="4" id="KW-1003">Cell membrane</keyword>
<evidence type="ECO:0000256" key="6">
    <source>
        <dbReference type="ARBA" id="ARBA00022989"/>
    </source>
</evidence>
<evidence type="ECO:0000256" key="3">
    <source>
        <dbReference type="ARBA" id="ARBA00022448"/>
    </source>
</evidence>
<evidence type="ECO:0000256" key="8">
    <source>
        <dbReference type="ARBA" id="ARBA00023136"/>
    </source>
</evidence>
<organism evidence="10">
    <name type="scientific">bioreactor metagenome</name>
    <dbReference type="NCBI Taxonomy" id="1076179"/>
    <lineage>
        <taxon>unclassified sequences</taxon>
        <taxon>metagenomes</taxon>
        <taxon>ecological metagenomes</taxon>
    </lineage>
</organism>
<keyword evidence="8 9" id="KW-0472">Membrane</keyword>
<dbReference type="GO" id="GO:0030001">
    <property type="term" value="P:metal ion transport"/>
    <property type="evidence" value="ECO:0007669"/>
    <property type="project" value="UniProtKB-ARBA"/>
</dbReference>
<dbReference type="PANTHER" id="PTHR32024:SF2">
    <property type="entry name" value="TRK SYSTEM POTASSIUM UPTAKE PROTEIN TRKG-RELATED"/>
    <property type="match status" value="1"/>
</dbReference>
<protein>
    <submittedName>
        <fullName evidence="10">Trk system potassium uptake protein TrkH</fullName>
    </submittedName>
</protein>
<keyword evidence="5 9" id="KW-0812">Transmembrane</keyword>
<sequence>MAFFYFYILIFVAAVLTVALEGEDIVTTVTSVIATLNNVGPGLSKVGPLGNFADLSVLSKAVLSLCMLIGRLEIYPIMLLMFPSFWKRGSI</sequence>
<keyword evidence="6 9" id="KW-1133">Transmembrane helix</keyword>
<dbReference type="Pfam" id="PF02386">
    <property type="entry name" value="TrkH"/>
    <property type="match status" value="1"/>
</dbReference>
<dbReference type="InterPro" id="IPR003445">
    <property type="entry name" value="Cat_transpt"/>
</dbReference>
<gene>
    <name evidence="10" type="primary">trkH_31</name>
    <name evidence="10" type="ORF">SDC9_145030</name>
</gene>
<evidence type="ECO:0000256" key="4">
    <source>
        <dbReference type="ARBA" id="ARBA00022475"/>
    </source>
</evidence>
<dbReference type="EMBL" id="VSSQ01044066">
    <property type="protein sequence ID" value="MPM97850.1"/>
    <property type="molecule type" value="Genomic_DNA"/>
</dbReference>
<evidence type="ECO:0000256" key="5">
    <source>
        <dbReference type="ARBA" id="ARBA00022692"/>
    </source>
</evidence>
<comment type="caution">
    <text evidence="10">The sequence shown here is derived from an EMBL/GenBank/DDBJ whole genome shotgun (WGS) entry which is preliminary data.</text>
</comment>
<evidence type="ECO:0000256" key="7">
    <source>
        <dbReference type="ARBA" id="ARBA00023065"/>
    </source>
</evidence>
<proteinExistence type="inferred from homology"/>
<feature type="transmembrane region" description="Helical" evidence="9">
    <location>
        <begin position="61"/>
        <end position="82"/>
    </location>
</feature>
<evidence type="ECO:0000256" key="2">
    <source>
        <dbReference type="ARBA" id="ARBA00009137"/>
    </source>
</evidence>